<feature type="transmembrane region" description="Helical" evidence="2">
    <location>
        <begin position="130"/>
        <end position="151"/>
    </location>
</feature>
<feature type="region of interest" description="Disordered" evidence="1">
    <location>
        <begin position="379"/>
        <end position="438"/>
    </location>
</feature>
<dbReference type="Proteomes" id="UP001201163">
    <property type="component" value="Unassembled WGS sequence"/>
</dbReference>
<evidence type="ECO:0000313" key="4">
    <source>
        <dbReference type="Proteomes" id="UP001201163"/>
    </source>
</evidence>
<gene>
    <name evidence="3" type="ORF">EDB92DRAFT_1939101</name>
</gene>
<keyword evidence="2" id="KW-1133">Transmembrane helix</keyword>
<evidence type="ECO:0000313" key="3">
    <source>
        <dbReference type="EMBL" id="KAH9001354.1"/>
    </source>
</evidence>
<name>A0AAD4LVF3_9AGAM</name>
<dbReference type="AlphaFoldDB" id="A0AAD4LVF3"/>
<evidence type="ECO:0008006" key="5">
    <source>
        <dbReference type="Google" id="ProtNLM"/>
    </source>
</evidence>
<keyword evidence="4" id="KW-1185">Reference proteome</keyword>
<sequence length="571" mass="62345">MPAIELTDLFPSTSYRLAYALPLLVLSTVLAFAGSFFTLDRTRSFRPRSDPLHVPGSFSLTKNPKRFRLYLQGGVGGLAIGYSFGLHLSTFLALVFPNESSSPPLSPKSFLAVWVITSVSLAIPSGLFKYAALALAGITGGTSLALALSITIHPNLLTRRIFLALLAAICCVFALLPFSRTQRNFVRLSASATGAFGLILSIALLAHVQQWSNVWERMWVTDGNGWGDGVERALSAGYWLILVAGCLVDWALRRYFGGSPDEEWDSYLTEYAASLPMARDRAGIFQPLSYSSWDRLLPCLRRSKPSNAPDILFPPDDKYTLSPHMSFEHNRQAFSPGRPIVQQTFSFDEPPRLLRKQTQRPLARLRGLASAESHGYRKREALKFGAMDPSDLSSDDEDDPLSSPPPPARRASTRSSSATLTNGSSEGSRRISLGQESLDKVAPAKRVALEANDASAPEYSDHEEDAINSKTQTTDHRNSQGWKPPFIVRNGSNTASTAEPVAAVPMTPSLIRAVDRIEAAKVQAYGSPTPVDSTATTPDTDTAGTGPARKQRWEAFWHDVTSKAGQKTNTR</sequence>
<feature type="transmembrane region" description="Helical" evidence="2">
    <location>
        <begin position="105"/>
        <end position="123"/>
    </location>
</feature>
<protein>
    <recommendedName>
        <fullName evidence="5">DUF4203 domain-containing protein</fullName>
    </recommendedName>
</protein>
<evidence type="ECO:0000256" key="1">
    <source>
        <dbReference type="SAM" id="MobiDB-lite"/>
    </source>
</evidence>
<feature type="region of interest" description="Disordered" evidence="1">
    <location>
        <begin position="451"/>
        <end position="494"/>
    </location>
</feature>
<accession>A0AAD4LVF3</accession>
<reference evidence="3" key="1">
    <citation type="submission" date="2022-01" db="EMBL/GenBank/DDBJ databases">
        <title>Comparative genomics reveals a dynamic genome evolution in the ectomycorrhizal milk-cap (Lactarius) mushrooms.</title>
        <authorList>
            <consortium name="DOE Joint Genome Institute"/>
            <person name="Lebreton A."/>
            <person name="Tang N."/>
            <person name="Kuo A."/>
            <person name="LaButti K."/>
            <person name="Drula E."/>
            <person name="Barry K."/>
            <person name="Clum A."/>
            <person name="Lipzen A."/>
            <person name="Mousain D."/>
            <person name="Ng V."/>
            <person name="Wang R."/>
            <person name="Wang X."/>
            <person name="Dai Y."/>
            <person name="Henrissat B."/>
            <person name="Grigoriev I.V."/>
            <person name="Guerin-Laguette A."/>
            <person name="Yu F."/>
            <person name="Martin F.M."/>
        </authorList>
    </citation>
    <scope>NUCLEOTIDE SEQUENCE</scope>
    <source>
        <strain evidence="3">QP</strain>
    </source>
</reference>
<comment type="caution">
    <text evidence="3">The sequence shown here is derived from an EMBL/GenBank/DDBJ whole genome shotgun (WGS) entry which is preliminary data.</text>
</comment>
<feature type="transmembrane region" description="Helical" evidence="2">
    <location>
        <begin position="69"/>
        <end position="93"/>
    </location>
</feature>
<feature type="compositionally biased region" description="Low complexity" evidence="1">
    <location>
        <begin position="527"/>
        <end position="547"/>
    </location>
</feature>
<keyword evidence="2" id="KW-0812">Transmembrane</keyword>
<keyword evidence="2" id="KW-0472">Membrane</keyword>
<feature type="transmembrane region" description="Helical" evidence="2">
    <location>
        <begin position="17"/>
        <end position="39"/>
    </location>
</feature>
<feature type="compositionally biased region" description="Low complexity" evidence="1">
    <location>
        <begin position="409"/>
        <end position="421"/>
    </location>
</feature>
<evidence type="ECO:0000256" key="2">
    <source>
        <dbReference type="SAM" id="Phobius"/>
    </source>
</evidence>
<feature type="transmembrane region" description="Helical" evidence="2">
    <location>
        <begin position="188"/>
        <end position="208"/>
    </location>
</feature>
<feature type="region of interest" description="Disordered" evidence="1">
    <location>
        <begin position="525"/>
        <end position="547"/>
    </location>
</feature>
<feature type="transmembrane region" description="Helical" evidence="2">
    <location>
        <begin position="157"/>
        <end position="176"/>
    </location>
</feature>
<dbReference type="EMBL" id="JAKELL010000001">
    <property type="protein sequence ID" value="KAH9001354.1"/>
    <property type="molecule type" value="Genomic_DNA"/>
</dbReference>
<organism evidence="3 4">
    <name type="scientific">Lactarius akahatsu</name>
    <dbReference type="NCBI Taxonomy" id="416441"/>
    <lineage>
        <taxon>Eukaryota</taxon>
        <taxon>Fungi</taxon>
        <taxon>Dikarya</taxon>
        <taxon>Basidiomycota</taxon>
        <taxon>Agaricomycotina</taxon>
        <taxon>Agaricomycetes</taxon>
        <taxon>Russulales</taxon>
        <taxon>Russulaceae</taxon>
        <taxon>Lactarius</taxon>
    </lineage>
</organism>
<proteinExistence type="predicted"/>